<dbReference type="EMBL" id="CP013234">
    <property type="protein sequence ID" value="AMP02878.1"/>
    <property type="molecule type" value="Genomic_DNA"/>
</dbReference>
<gene>
    <name evidence="1" type="ORF">CPter91_0483</name>
</gene>
<dbReference type="STRING" id="279113.CPter91_0483"/>
<organism evidence="1 2">
    <name type="scientific">Collimonas pratensis</name>
    <dbReference type="NCBI Taxonomy" id="279113"/>
    <lineage>
        <taxon>Bacteria</taxon>
        <taxon>Pseudomonadati</taxon>
        <taxon>Pseudomonadota</taxon>
        <taxon>Betaproteobacteria</taxon>
        <taxon>Burkholderiales</taxon>
        <taxon>Oxalobacteraceae</taxon>
        <taxon>Collimonas</taxon>
    </lineage>
</organism>
<dbReference type="Proteomes" id="UP000074561">
    <property type="component" value="Chromosome"/>
</dbReference>
<evidence type="ECO:0000313" key="1">
    <source>
        <dbReference type="EMBL" id="AMP02878.1"/>
    </source>
</evidence>
<sequence>MVLQIKIYAVILIGFGAIADGFRLCSRAYFSCTNISPAQS</sequence>
<dbReference type="PATRIC" id="fig|279113.9.peg.488"/>
<name>A0A127PYK7_9BURK</name>
<dbReference type="KEGG" id="cpra:CPter91_0483"/>
<proteinExistence type="predicted"/>
<protein>
    <submittedName>
        <fullName evidence="1">Uncharacterized protein</fullName>
    </submittedName>
</protein>
<reference evidence="1 2" key="1">
    <citation type="submission" date="2015-11" db="EMBL/GenBank/DDBJ databases">
        <title>Exploring the genomic traits of fungus-feeding bacterial genus Collimonas.</title>
        <authorList>
            <person name="Song C."/>
            <person name="Schmidt R."/>
            <person name="de Jager V."/>
            <person name="Krzyzanowska D."/>
            <person name="Jongedijk E."/>
            <person name="Cankar K."/>
            <person name="Beekwilder J."/>
            <person name="van Veen A."/>
            <person name="de Boer W."/>
            <person name="van Veen J.A."/>
            <person name="Garbeva P."/>
        </authorList>
    </citation>
    <scope>NUCLEOTIDE SEQUENCE [LARGE SCALE GENOMIC DNA]</scope>
    <source>
        <strain evidence="1 2">Ter91</strain>
    </source>
</reference>
<dbReference type="AlphaFoldDB" id="A0A127PYK7"/>
<accession>A0A127PYK7</accession>
<evidence type="ECO:0000313" key="2">
    <source>
        <dbReference type="Proteomes" id="UP000074561"/>
    </source>
</evidence>